<evidence type="ECO:0000313" key="5">
    <source>
        <dbReference type="Proteomes" id="UP000199657"/>
    </source>
</evidence>
<keyword evidence="5" id="KW-1185">Reference proteome</keyword>
<dbReference type="SUPFAM" id="SSF56281">
    <property type="entry name" value="Metallo-hydrolase/oxidoreductase"/>
    <property type="match status" value="1"/>
</dbReference>
<protein>
    <submittedName>
        <fullName evidence="4">Uncharacterized sulfatase</fullName>
    </submittedName>
</protein>
<dbReference type="InterPro" id="IPR001279">
    <property type="entry name" value="Metallo-B-lactamas"/>
</dbReference>
<dbReference type="InterPro" id="IPR050855">
    <property type="entry name" value="NDM-1-like"/>
</dbReference>
<dbReference type="NCBIfam" id="TIGR04558">
    <property type="entry name" value="SoxH_rel_PQQ_1"/>
    <property type="match status" value="1"/>
</dbReference>
<keyword evidence="2" id="KW-0732">Signal</keyword>
<dbReference type="PANTHER" id="PTHR42951">
    <property type="entry name" value="METALLO-BETA-LACTAMASE DOMAIN-CONTAINING"/>
    <property type="match status" value="1"/>
</dbReference>
<dbReference type="InterPro" id="IPR030811">
    <property type="entry name" value="SoxH-rel_PQQ_1"/>
</dbReference>
<dbReference type="STRING" id="406100.SAMN04488052_102524"/>
<comment type="similarity">
    <text evidence="1">Belongs to the metallo-beta-lactamase superfamily. Class-B beta-lactamase family.</text>
</comment>
<proteinExistence type="inferred from homology"/>
<feature type="chain" id="PRO_5011726396" evidence="2">
    <location>
        <begin position="21"/>
        <end position="311"/>
    </location>
</feature>
<dbReference type="InterPro" id="IPR036866">
    <property type="entry name" value="RibonucZ/Hydroxyglut_hydro"/>
</dbReference>
<dbReference type="RefSeq" id="WP_091641477.1">
    <property type="nucleotide sequence ID" value="NZ_FOEG01000002.1"/>
</dbReference>
<dbReference type="EMBL" id="FOEG01000002">
    <property type="protein sequence ID" value="SEO74064.1"/>
    <property type="molecule type" value="Genomic_DNA"/>
</dbReference>
<dbReference type="CDD" id="cd16282">
    <property type="entry name" value="metallo-hydrolase-like_MBL-fold"/>
    <property type="match status" value="1"/>
</dbReference>
<dbReference type="OrthoDB" id="9769598at2"/>
<gene>
    <name evidence="4" type="ORF">SAMN04488052_102524</name>
</gene>
<accession>A0A1H8S6N1</accession>
<dbReference type="Pfam" id="PF00753">
    <property type="entry name" value="Lactamase_B"/>
    <property type="match status" value="1"/>
</dbReference>
<evidence type="ECO:0000256" key="1">
    <source>
        <dbReference type="ARBA" id="ARBA00005250"/>
    </source>
</evidence>
<dbReference type="SMART" id="SM00849">
    <property type="entry name" value="Lactamase_B"/>
    <property type="match status" value="1"/>
</dbReference>
<organism evidence="4 5">
    <name type="scientific">Aquisalimonas asiatica</name>
    <dbReference type="NCBI Taxonomy" id="406100"/>
    <lineage>
        <taxon>Bacteria</taxon>
        <taxon>Pseudomonadati</taxon>
        <taxon>Pseudomonadota</taxon>
        <taxon>Gammaproteobacteria</taxon>
        <taxon>Chromatiales</taxon>
        <taxon>Ectothiorhodospiraceae</taxon>
        <taxon>Aquisalimonas</taxon>
    </lineage>
</organism>
<dbReference type="Gene3D" id="3.60.15.10">
    <property type="entry name" value="Ribonuclease Z/Hydroxyacylglutathione hydrolase-like"/>
    <property type="match status" value="1"/>
</dbReference>
<dbReference type="GO" id="GO:0017001">
    <property type="term" value="P:antibiotic catabolic process"/>
    <property type="evidence" value="ECO:0007669"/>
    <property type="project" value="UniProtKB-ARBA"/>
</dbReference>
<evidence type="ECO:0000259" key="3">
    <source>
        <dbReference type="SMART" id="SM00849"/>
    </source>
</evidence>
<feature type="signal peptide" evidence="2">
    <location>
        <begin position="1"/>
        <end position="20"/>
    </location>
</feature>
<dbReference type="PANTHER" id="PTHR42951:SF4">
    <property type="entry name" value="ACYL-COENZYME A THIOESTERASE MBLAC2"/>
    <property type="match status" value="1"/>
</dbReference>
<feature type="domain" description="Metallo-beta-lactamase" evidence="3">
    <location>
        <begin position="50"/>
        <end position="233"/>
    </location>
</feature>
<sequence length="311" mass="34185">MSRPWMPLFALVCCIGSANAYDLQPREVADGVWVIEGAREHFTRENQGDIVNTGFLTTGAGVIVIDTGPSLRYGEAMRGAIRDVTAEPVVAVYITHHHPDHFLGNLAFEDVPIIALPHTIDAIERDGDALTDNMYRMVGGAMQGTEPLVPDQEASPDVDRFGDRELEYIAAGGHSGEVAADLVIFDRTSGVLFAGDVVFHDRAPTTPHADLDAWIAELDRLEGVDFRTLVPGHGPVANDARPIRQTRAYLQWLDRHLDEAAEAGLHAAEVMELAIPEAFRSLAVVEAEYKRSVAHLYDARRRNLFEPMEAD</sequence>
<dbReference type="Proteomes" id="UP000199657">
    <property type="component" value="Unassembled WGS sequence"/>
</dbReference>
<evidence type="ECO:0000256" key="2">
    <source>
        <dbReference type="SAM" id="SignalP"/>
    </source>
</evidence>
<evidence type="ECO:0000313" key="4">
    <source>
        <dbReference type="EMBL" id="SEO74064.1"/>
    </source>
</evidence>
<reference evidence="4 5" key="1">
    <citation type="submission" date="2016-10" db="EMBL/GenBank/DDBJ databases">
        <authorList>
            <person name="de Groot N.N."/>
        </authorList>
    </citation>
    <scope>NUCLEOTIDE SEQUENCE [LARGE SCALE GENOMIC DNA]</scope>
    <source>
        <strain evidence="4 5">CGMCC 1.6291</strain>
    </source>
</reference>
<name>A0A1H8S6N1_9GAMM</name>
<dbReference type="AlphaFoldDB" id="A0A1H8S6N1"/>